<accession>A0ABS8A9I7</accession>
<protein>
    <submittedName>
        <fullName evidence="1">DUF1015 domain-containing protein</fullName>
    </submittedName>
</protein>
<proteinExistence type="predicted"/>
<dbReference type="PIRSF" id="PIRSF033563">
    <property type="entry name" value="UCP033563"/>
    <property type="match status" value="1"/>
</dbReference>
<name>A0ABS8A9I7_9BACT</name>
<dbReference type="RefSeq" id="WP_226183514.1">
    <property type="nucleotide sequence ID" value="NZ_JAJADQ010000002.1"/>
</dbReference>
<evidence type="ECO:0000313" key="1">
    <source>
        <dbReference type="EMBL" id="MCB2377055.1"/>
    </source>
</evidence>
<dbReference type="EMBL" id="JAJADQ010000002">
    <property type="protein sequence ID" value="MCB2377055.1"/>
    <property type="molecule type" value="Genomic_DNA"/>
</dbReference>
<dbReference type="InterPro" id="IPR008323">
    <property type="entry name" value="UCP033563"/>
</dbReference>
<organism evidence="1 2">
    <name type="scientific">Hymenobacter nitidus</name>
    <dbReference type="NCBI Taxonomy" id="2880929"/>
    <lineage>
        <taxon>Bacteria</taxon>
        <taxon>Pseudomonadati</taxon>
        <taxon>Bacteroidota</taxon>
        <taxon>Cytophagia</taxon>
        <taxon>Cytophagales</taxon>
        <taxon>Hymenobacteraceae</taxon>
        <taxon>Hymenobacter</taxon>
    </lineage>
</organism>
<dbReference type="Pfam" id="PF06245">
    <property type="entry name" value="DUF1015"/>
    <property type="match status" value="1"/>
</dbReference>
<comment type="caution">
    <text evidence="1">The sequence shown here is derived from an EMBL/GenBank/DDBJ whole genome shotgun (WGS) entry which is preliminary data.</text>
</comment>
<dbReference type="PANTHER" id="PTHR36454:SF1">
    <property type="entry name" value="DUF1015 DOMAIN-CONTAINING PROTEIN"/>
    <property type="match status" value="1"/>
</dbReference>
<dbReference type="Proteomes" id="UP001165297">
    <property type="component" value="Unassembled WGS sequence"/>
</dbReference>
<keyword evidence="2" id="KW-1185">Reference proteome</keyword>
<dbReference type="PANTHER" id="PTHR36454">
    <property type="entry name" value="LMO2823 PROTEIN"/>
    <property type="match status" value="1"/>
</dbReference>
<sequence>MAEIQPVRGWRYNAALSAHIDDYVSPLFDVVSAKQREALYRNELNSIHLSVPRGQDPAGEALARLTQWQEQGVLRQDEMPGIYVYYQYFRLPGSSREYCRKGFMCHIRAYDWAENVVLRHENTLPAAVNDRAELLARTQFQTSATHGLYRDDAFELEHYLDEAIADPLYQTEEDYQGARDVLAVIQDAAIIRRFQQVLGEREVILADGHHRYEGSLAYRQARIAAEPGNSGREPWHFHLMYLTNAAADDLRILPTHRLLLELPDGMADAEFLTRLEPYFTVLPKDDIYDLPELIAGKPWAFGLYIGGQAYKLRLRPEAHEQLSWDTTPEVKALDLTVLHFFVLEKALGIVGPDAQRTWPGVAYVRNFSECLSRVDRQEARAALIVNEVTMEEVERVCHSGAVMPPKSTFFYPKTIGGFLFTSIRDDEHDNAFYAPHLAPGSGL</sequence>
<evidence type="ECO:0000313" key="2">
    <source>
        <dbReference type="Proteomes" id="UP001165297"/>
    </source>
</evidence>
<gene>
    <name evidence="1" type="ORF">LGH70_05650</name>
</gene>
<reference evidence="1" key="1">
    <citation type="submission" date="2021-10" db="EMBL/GenBank/DDBJ databases">
        <authorList>
            <person name="Dean J.D."/>
            <person name="Kim M.K."/>
            <person name="Newey C.N."/>
            <person name="Stoker T.S."/>
            <person name="Thompson D.W."/>
            <person name="Grose J.H."/>
        </authorList>
    </citation>
    <scope>NUCLEOTIDE SEQUENCE</scope>
    <source>
        <strain evidence="1">BT635</strain>
    </source>
</reference>